<evidence type="ECO:0000313" key="6">
    <source>
        <dbReference type="Proteomes" id="UP000715441"/>
    </source>
</evidence>
<dbReference type="PANTHER" id="PTHR46796">
    <property type="entry name" value="HTH-TYPE TRANSCRIPTIONAL ACTIVATOR RHAS-RELATED"/>
    <property type="match status" value="1"/>
</dbReference>
<comment type="caution">
    <text evidence="5">The sequence shown here is derived from an EMBL/GenBank/DDBJ whole genome shotgun (WGS) entry which is preliminary data.</text>
</comment>
<reference evidence="5 6" key="1">
    <citation type="submission" date="2020-04" db="EMBL/GenBank/DDBJ databases">
        <title>Novel species.</title>
        <authorList>
            <person name="Teo W.F.A."/>
            <person name="Lipun K."/>
            <person name="Srisuk N."/>
            <person name="Duangmal K."/>
        </authorList>
    </citation>
    <scope>NUCLEOTIDE SEQUENCE [LARGE SCALE GENOMIC DNA]</scope>
    <source>
        <strain evidence="5 6">K13G38</strain>
    </source>
</reference>
<dbReference type="InterPro" id="IPR035418">
    <property type="entry name" value="AraC-bd_2"/>
</dbReference>
<dbReference type="InterPro" id="IPR009057">
    <property type="entry name" value="Homeodomain-like_sf"/>
</dbReference>
<dbReference type="Proteomes" id="UP000715441">
    <property type="component" value="Unassembled WGS sequence"/>
</dbReference>
<sequence>MTSVAEHAADLVSQSERTVPFGSWTSAVRRGVMRFQFDCDRPRAFAGIFTNRSLAGVSFINMSCGRHAAYRDAATISQADSGFYVLTLQLSGELRMTQDEKIAVLKPGLFAVYDSSRPAAITASDDYSSTCIRFPKERLGSRAPEPLAGITATAFEYGPGLSATVWDLLISLNRNLETLGDHGPAAVRGAMDLVSALLRVELGGEPAAQWDLLGHVKGYIEDNLGDPGLTPGRIAAAHYISPRHLHHLFEETGTSVGRWIRTRRIEMCRRDLADPALARVPASSIGTRWGFRGASHFGHVFKRETGRTPAEYRFSV</sequence>
<dbReference type="InterPro" id="IPR050204">
    <property type="entry name" value="AraC_XylS_family_regulators"/>
</dbReference>
<name>A0ABX1IVA3_9PSEU</name>
<evidence type="ECO:0000256" key="1">
    <source>
        <dbReference type="ARBA" id="ARBA00023015"/>
    </source>
</evidence>
<keyword evidence="6" id="KW-1185">Reference proteome</keyword>
<organism evidence="5 6">
    <name type="scientific">Amycolatopsis acididurans</name>
    <dbReference type="NCBI Taxonomy" id="2724524"/>
    <lineage>
        <taxon>Bacteria</taxon>
        <taxon>Bacillati</taxon>
        <taxon>Actinomycetota</taxon>
        <taxon>Actinomycetes</taxon>
        <taxon>Pseudonocardiales</taxon>
        <taxon>Pseudonocardiaceae</taxon>
        <taxon>Amycolatopsis</taxon>
    </lineage>
</organism>
<dbReference type="InterPro" id="IPR018060">
    <property type="entry name" value="HTH_AraC"/>
</dbReference>
<dbReference type="EMBL" id="JAAXLS010000001">
    <property type="protein sequence ID" value="NKQ51381.1"/>
    <property type="molecule type" value="Genomic_DNA"/>
</dbReference>
<dbReference type="RefSeq" id="WP_168510234.1">
    <property type="nucleotide sequence ID" value="NZ_JAAXLS010000001.1"/>
</dbReference>
<dbReference type="Pfam" id="PF12833">
    <property type="entry name" value="HTH_18"/>
    <property type="match status" value="1"/>
</dbReference>
<dbReference type="PROSITE" id="PS01124">
    <property type="entry name" value="HTH_ARAC_FAMILY_2"/>
    <property type="match status" value="1"/>
</dbReference>
<dbReference type="PANTHER" id="PTHR46796:SF6">
    <property type="entry name" value="ARAC SUBFAMILY"/>
    <property type="match status" value="1"/>
</dbReference>
<protein>
    <submittedName>
        <fullName evidence="5">Helix-turn-helix domain-containing protein</fullName>
    </submittedName>
</protein>
<keyword evidence="1" id="KW-0805">Transcription regulation</keyword>
<evidence type="ECO:0000259" key="4">
    <source>
        <dbReference type="PROSITE" id="PS01124"/>
    </source>
</evidence>
<feature type="domain" description="HTH araC/xylS-type" evidence="4">
    <location>
        <begin position="214"/>
        <end position="315"/>
    </location>
</feature>
<keyword evidence="3" id="KW-0804">Transcription</keyword>
<dbReference type="Pfam" id="PF14525">
    <property type="entry name" value="AraC_binding_2"/>
    <property type="match status" value="1"/>
</dbReference>
<dbReference type="SUPFAM" id="SSF46689">
    <property type="entry name" value="Homeodomain-like"/>
    <property type="match status" value="1"/>
</dbReference>
<proteinExistence type="predicted"/>
<dbReference type="Gene3D" id="1.10.10.60">
    <property type="entry name" value="Homeodomain-like"/>
    <property type="match status" value="1"/>
</dbReference>
<evidence type="ECO:0000256" key="3">
    <source>
        <dbReference type="ARBA" id="ARBA00023163"/>
    </source>
</evidence>
<dbReference type="SMART" id="SM00342">
    <property type="entry name" value="HTH_ARAC"/>
    <property type="match status" value="1"/>
</dbReference>
<gene>
    <name evidence="5" type="ORF">HFP15_00610</name>
</gene>
<evidence type="ECO:0000313" key="5">
    <source>
        <dbReference type="EMBL" id="NKQ51381.1"/>
    </source>
</evidence>
<evidence type="ECO:0000256" key="2">
    <source>
        <dbReference type="ARBA" id="ARBA00023125"/>
    </source>
</evidence>
<keyword evidence="2" id="KW-0238">DNA-binding</keyword>
<accession>A0ABX1IVA3</accession>